<evidence type="ECO:0000259" key="2">
    <source>
        <dbReference type="SMART" id="SM00829"/>
    </source>
</evidence>
<dbReference type="InterPro" id="IPR050700">
    <property type="entry name" value="YIM1/Zinc_Alcohol_DH_Fams"/>
</dbReference>
<dbReference type="SUPFAM" id="SSF50129">
    <property type="entry name" value="GroES-like"/>
    <property type="match status" value="1"/>
</dbReference>
<sequence length="383" mass="40645">MTSNTPGSLPETMKAWTFSQSGPPQSTLQLQHIPLPTLSTDTSLLIRVSHVSLHPGTVIMMNLIPSIFRNPSTIAETDFSGVVVSTGKKVPVSRAPNSNRSFPPGTAVFGSIPVPQHLLGSGALAEYVVVDMASVARKPESFTFAEAAGLAVSGSTALDLLDAARLQPEGKVLLNAPCGGIGHFVTQIVADEGAHYIVGVCSGTSADLARDLGCDEVTDYHVLDDGTCLGDSLASRFSGDNAFDAIIDAHGSQHLWHSAPKFLKPGRGHAYTTVGPALGSYTYRAMGDVLKDMVLNKCLPKWMGGVDREYRQVASIVTTEKLERLANLGEAVGMIAYVGGEWAFEDVLQAYEVLISKHAKGKLAIRVWEPSFAELNALAGRSS</sequence>
<dbReference type="SUPFAM" id="SSF51735">
    <property type="entry name" value="NAD(P)-binding Rossmann-fold domains"/>
    <property type="match status" value="1"/>
</dbReference>
<dbReference type="CDD" id="cd08267">
    <property type="entry name" value="MDR1"/>
    <property type="match status" value="1"/>
</dbReference>
<dbReference type="RefSeq" id="XP_024704336.1">
    <property type="nucleotide sequence ID" value="XM_024846709.1"/>
</dbReference>
<feature type="region of interest" description="Disordered" evidence="1">
    <location>
        <begin position="1"/>
        <end position="23"/>
    </location>
</feature>
<dbReference type="InterPro" id="IPR011032">
    <property type="entry name" value="GroES-like_sf"/>
</dbReference>
<proteinExistence type="predicted"/>
<dbReference type="Pfam" id="PF13602">
    <property type="entry name" value="ADH_zinc_N_2"/>
    <property type="match status" value="1"/>
</dbReference>
<name>A0A2I2G842_9EURO</name>
<comment type="caution">
    <text evidence="3">The sequence shown here is derived from an EMBL/GenBank/DDBJ whole genome shotgun (WGS) entry which is preliminary data.</text>
</comment>
<evidence type="ECO:0000313" key="3">
    <source>
        <dbReference type="EMBL" id="PLB49034.1"/>
    </source>
</evidence>
<dbReference type="GO" id="GO:0005739">
    <property type="term" value="C:mitochondrion"/>
    <property type="evidence" value="ECO:0007669"/>
    <property type="project" value="TreeGrafter"/>
</dbReference>
<dbReference type="PANTHER" id="PTHR11695">
    <property type="entry name" value="ALCOHOL DEHYDROGENASE RELATED"/>
    <property type="match status" value="1"/>
</dbReference>
<accession>A0A2I2G842</accession>
<dbReference type="InterPro" id="IPR020843">
    <property type="entry name" value="ER"/>
</dbReference>
<evidence type="ECO:0000256" key="1">
    <source>
        <dbReference type="SAM" id="MobiDB-lite"/>
    </source>
</evidence>
<feature type="domain" description="Enoyl reductase (ER)" evidence="2">
    <location>
        <begin position="25"/>
        <end position="365"/>
    </location>
</feature>
<reference evidence="3 4" key="1">
    <citation type="submission" date="2016-12" db="EMBL/GenBank/DDBJ databases">
        <title>The genomes of Aspergillus section Nigri reveals drivers in fungal speciation.</title>
        <authorList>
            <consortium name="DOE Joint Genome Institute"/>
            <person name="Vesth T.C."/>
            <person name="Nybo J."/>
            <person name="Theobald S."/>
            <person name="Brandl J."/>
            <person name="Frisvad J.C."/>
            <person name="Nielsen K.F."/>
            <person name="Lyhne E.K."/>
            <person name="Kogle M.E."/>
            <person name="Kuo A."/>
            <person name="Riley R."/>
            <person name="Clum A."/>
            <person name="Nolan M."/>
            <person name="Lipzen A."/>
            <person name="Salamov A."/>
            <person name="Henrissat B."/>
            <person name="Wiebenga A."/>
            <person name="De Vries R.P."/>
            <person name="Grigoriev I.V."/>
            <person name="Mortensen U.H."/>
            <person name="Andersen M.R."/>
            <person name="Baker S.E."/>
        </authorList>
    </citation>
    <scope>NUCLEOTIDE SEQUENCE [LARGE SCALE GENOMIC DNA]</scope>
    <source>
        <strain evidence="3 4">IBT 23096</strain>
    </source>
</reference>
<dbReference type="VEuPathDB" id="FungiDB:P170DRAFT_407969"/>
<dbReference type="InterPro" id="IPR036291">
    <property type="entry name" value="NAD(P)-bd_dom_sf"/>
</dbReference>
<protein>
    <submittedName>
        <fullName evidence="3">Zinc-binding oxidoreductase</fullName>
    </submittedName>
</protein>
<evidence type="ECO:0000313" key="4">
    <source>
        <dbReference type="Proteomes" id="UP000234275"/>
    </source>
</evidence>
<dbReference type="Gene3D" id="3.40.50.720">
    <property type="entry name" value="NAD(P)-binding Rossmann-like Domain"/>
    <property type="match status" value="1"/>
</dbReference>
<keyword evidence="4" id="KW-1185">Reference proteome</keyword>
<dbReference type="GO" id="GO:0016491">
    <property type="term" value="F:oxidoreductase activity"/>
    <property type="evidence" value="ECO:0007669"/>
    <property type="project" value="InterPro"/>
</dbReference>
<dbReference type="SMART" id="SM00829">
    <property type="entry name" value="PKS_ER"/>
    <property type="match status" value="1"/>
</dbReference>
<dbReference type="STRING" id="1392250.A0A2I2G842"/>
<dbReference type="GeneID" id="36554408"/>
<dbReference type="AlphaFoldDB" id="A0A2I2G842"/>
<organism evidence="3 4">
    <name type="scientific">Aspergillus steynii IBT 23096</name>
    <dbReference type="NCBI Taxonomy" id="1392250"/>
    <lineage>
        <taxon>Eukaryota</taxon>
        <taxon>Fungi</taxon>
        <taxon>Dikarya</taxon>
        <taxon>Ascomycota</taxon>
        <taxon>Pezizomycotina</taxon>
        <taxon>Eurotiomycetes</taxon>
        <taxon>Eurotiomycetidae</taxon>
        <taxon>Eurotiales</taxon>
        <taxon>Aspergillaceae</taxon>
        <taxon>Aspergillus</taxon>
        <taxon>Aspergillus subgen. Circumdati</taxon>
    </lineage>
</organism>
<dbReference type="Proteomes" id="UP000234275">
    <property type="component" value="Unassembled WGS sequence"/>
</dbReference>
<dbReference type="EMBL" id="MSFO01000004">
    <property type="protein sequence ID" value="PLB49034.1"/>
    <property type="molecule type" value="Genomic_DNA"/>
</dbReference>
<dbReference type="OrthoDB" id="3509362at2759"/>
<dbReference type="PANTHER" id="PTHR11695:SF294">
    <property type="entry name" value="RETICULON-4-INTERACTING PROTEIN 1, MITOCHONDRIAL"/>
    <property type="match status" value="1"/>
</dbReference>
<dbReference type="Gene3D" id="3.90.180.10">
    <property type="entry name" value="Medium-chain alcohol dehydrogenases, catalytic domain"/>
    <property type="match status" value="1"/>
</dbReference>
<gene>
    <name evidence="3" type="ORF">P170DRAFT_407969</name>
</gene>